<evidence type="ECO:0008006" key="3">
    <source>
        <dbReference type="Google" id="ProtNLM"/>
    </source>
</evidence>
<feature type="signal peptide" evidence="1">
    <location>
        <begin position="1"/>
        <end position="28"/>
    </location>
</feature>
<organism evidence="2">
    <name type="scientific">Tunturiibacter gelidiferens</name>
    <dbReference type="NCBI Taxonomy" id="3069689"/>
    <lineage>
        <taxon>Bacteria</taxon>
        <taxon>Pseudomonadati</taxon>
        <taxon>Acidobacteriota</taxon>
        <taxon>Terriglobia</taxon>
        <taxon>Terriglobales</taxon>
        <taxon>Acidobacteriaceae</taxon>
        <taxon>Tunturiibacter</taxon>
    </lineage>
</organism>
<dbReference type="RefSeq" id="WP_353072382.1">
    <property type="nucleotide sequence ID" value="NZ_CP132938.1"/>
</dbReference>
<name>A0AAU7Z0V7_9BACT</name>
<keyword evidence="1" id="KW-0732">Signal</keyword>
<reference evidence="2" key="1">
    <citation type="submission" date="2023-08" db="EMBL/GenBank/DDBJ databases">
        <authorList>
            <person name="Messyasz A."/>
            <person name="Mannisto M.K."/>
            <person name="Kerkhof L.J."/>
            <person name="Haggblom M."/>
        </authorList>
    </citation>
    <scope>NUCLEOTIDE SEQUENCE</scope>
    <source>
        <strain evidence="2">M8UP39</strain>
    </source>
</reference>
<proteinExistence type="predicted"/>
<dbReference type="KEGG" id="tgi:RBB81_00920"/>
<accession>A0AAU7Z0V7</accession>
<evidence type="ECO:0000313" key="2">
    <source>
        <dbReference type="EMBL" id="XCB22510.1"/>
    </source>
</evidence>
<gene>
    <name evidence="2" type="ORF">RBB81_00920</name>
</gene>
<protein>
    <recommendedName>
        <fullName evidence="3">DUF4468 domain-containing protein</fullName>
    </recommendedName>
</protein>
<sequence length="166" mass="18154">MRKKKVHAIAIKSFALLVVLGTAYQATAQDATTPYPKMAPIDQYLMTDRGAEIALARSAAPESISRDAEVLILGPHGFETAVKGKNGFVCIVGRSWTSAADPDFWNPKVRVPMCLNAPAARSYLLHLTKETEWGLAGRTQAQMNESITAAIAKKELRRWNPELCAT</sequence>
<reference evidence="2" key="2">
    <citation type="journal article" date="2024" name="Environ. Microbiol.">
        <title>Genome analysis and description of Tunturibacter gen. nov. expands the diversity of Terriglobia in tundra soils.</title>
        <authorList>
            <person name="Messyasz A."/>
            <person name="Mannisto M.K."/>
            <person name="Kerkhof L.J."/>
            <person name="Haggblom M.M."/>
        </authorList>
    </citation>
    <scope>NUCLEOTIDE SEQUENCE</scope>
    <source>
        <strain evidence="2">M8UP39</strain>
    </source>
</reference>
<dbReference type="EMBL" id="CP132938">
    <property type="protein sequence ID" value="XCB22510.1"/>
    <property type="molecule type" value="Genomic_DNA"/>
</dbReference>
<feature type="chain" id="PRO_5043526533" description="DUF4468 domain-containing protein" evidence="1">
    <location>
        <begin position="29"/>
        <end position="166"/>
    </location>
</feature>
<evidence type="ECO:0000256" key="1">
    <source>
        <dbReference type="SAM" id="SignalP"/>
    </source>
</evidence>
<dbReference type="AlphaFoldDB" id="A0AAU7Z0V7"/>